<feature type="binding site" evidence="6">
    <location>
        <begin position="238"/>
        <end position="241"/>
    </location>
    <ligand>
        <name>GTP</name>
        <dbReference type="ChEBI" id="CHEBI:37565"/>
    </ligand>
</feature>
<dbReference type="InterPro" id="IPR032305">
    <property type="entry name" value="GTP-bd_M"/>
</dbReference>
<dbReference type="GeneID" id="1465252"/>
<comment type="caution">
    <text evidence="11">The sequence shown here is derived from an EMBL/GenBank/DDBJ whole genome shotgun (WGS) entry which is preliminary data.</text>
</comment>
<accession>A0A371R1X7</accession>
<feature type="binding site" evidence="6">
    <location>
        <begin position="334"/>
        <end position="336"/>
    </location>
    <ligand>
        <name>GTP</name>
        <dbReference type="ChEBI" id="CHEBI:37565"/>
    </ligand>
</feature>
<dbReference type="InterPro" id="IPR025121">
    <property type="entry name" value="GTPase_HflX_N"/>
</dbReference>
<dbReference type="PANTHER" id="PTHR10229:SF8">
    <property type="entry name" value="GTPASE HFLX"/>
    <property type="match status" value="1"/>
</dbReference>
<dbReference type="Pfam" id="PF13167">
    <property type="entry name" value="GTP-bdg_N"/>
    <property type="match status" value="1"/>
</dbReference>
<dbReference type="OMA" id="KGMGEYQ"/>
<dbReference type="HAMAP" id="MF_00900">
    <property type="entry name" value="GTPase_HflX"/>
    <property type="match status" value="1"/>
</dbReference>
<dbReference type="Pfam" id="PF16360">
    <property type="entry name" value="GTP-bdg_M"/>
    <property type="match status" value="1"/>
</dbReference>
<comment type="similarity">
    <text evidence="5">Belongs to the TRAFAC class OBG-HflX-like GTPase superfamily. HflX GTPase family.</text>
</comment>
<dbReference type="PROSITE" id="PS51705">
    <property type="entry name" value="G_HFLX"/>
    <property type="match status" value="1"/>
</dbReference>
<evidence type="ECO:0000256" key="6">
    <source>
        <dbReference type="PIRSR" id="PIRSR006809-1"/>
    </source>
</evidence>
<evidence type="ECO:0000313" key="9">
    <source>
        <dbReference type="EMBL" id="HII48205.1"/>
    </source>
</evidence>
<dbReference type="GO" id="GO:0046872">
    <property type="term" value="F:metal ion binding"/>
    <property type="evidence" value="ECO:0007669"/>
    <property type="project" value="UniProtKB-KW"/>
</dbReference>
<evidence type="ECO:0000256" key="1">
    <source>
        <dbReference type="ARBA" id="ARBA00022723"/>
    </source>
</evidence>
<dbReference type="Proteomes" id="UP000651120">
    <property type="component" value="Unassembled WGS sequence"/>
</dbReference>
<dbReference type="SUPFAM" id="SSF52540">
    <property type="entry name" value="P-loop containing nucleoside triphosphate hydrolases"/>
    <property type="match status" value="1"/>
</dbReference>
<feature type="binding site" evidence="7">
    <location>
        <position position="219"/>
    </location>
    <ligand>
        <name>Mg(2+)</name>
        <dbReference type="ChEBI" id="CHEBI:18420"/>
    </ligand>
</feature>
<dbReference type="Gene3D" id="6.10.250.2860">
    <property type="match status" value="1"/>
</dbReference>
<reference evidence="12 13" key="1">
    <citation type="submission" date="2017-07" db="EMBL/GenBank/DDBJ databases">
        <title>Draft genome sequence of aerobic hyperthermophilic archaea, Pyrobaculum aerophilum YKB31 and YKB32.</title>
        <authorList>
            <person name="Mochizuki T."/>
            <person name="Berliner A.J."/>
            <person name="Yoshida-Takashima Y."/>
            <person name="Takaki Y."/>
            <person name="Nunoura T."/>
            <person name="Takai K."/>
        </authorList>
    </citation>
    <scope>NUCLEOTIDE SEQUENCE [LARGE SCALE GENOMIC DNA]</scope>
    <source>
        <strain evidence="10 13">YKB31</strain>
        <strain evidence="11 12">YKB32</strain>
    </source>
</reference>
<proteinExistence type="inferred from homology"/>
<evidence type="ECO:0000313" key="13">
    <source>
        <dbReference type="Proteomes" id="UP000257123"/>
    </source>
</evidence>
<dbReference type="CDD" id="cd01878">
    <property type="entry name" value="HflX"/>
    <property type="match status" value="1"/>
</dbReference>
<evidence type="ECO:0000259" key="8">
    <source>
        <dbReference type="PROSITE" id="PS51705"/>
    </source>
</evidence>
<dbReference type="InterPro" id="IPR027417">
    <property type="entry name" value="P-loop_NTPase"/>
</dbReference>
<dbReference type="InterPro" id="IPR042108">
    <property type="entry name" value="GTPase_HflX_N_sf"/>
</dbReference>
<keyword evidence="5" id="KW-0963">Cytoplasm</keyword>
<evidence type="ECO:0000313" key="12">
    <source>
        <dbReference type="Proteomes" id="UP000256877"/>
    </source>
</evidence>
<dbReference type="EMBL" id="NMUF01000026">
    <property type="protein sequence ID" value="RFA97506.1"/>
    <property type="molecule type" value="Genomic_DNA"/>
</dbReference>
<dbReference type="PIRSF" id="PIRSF006809">
    <property type="entry name" value="GTP-binding_hflX_prd"/>
    <property type="match status" value="1"/>
</dbReference>
<dbReference type="InterPro" id="IPR030394">
    <property type="entry name" value="G_HFLX_dom"/>
</dbReference>
<evidence type="ECO:0000256" key="7">
    <source>
        <dbReference type="PIRSR" id="PIRSR006809-2"/>
    </source>
</evidence>
<evidence type="ECO:0000256" key="2">
    <source>
        <dbReference type="ARBA" id="ARBA00022741"/>
    </source>
</evidence>
<feature type="binding site" evidence="6">
    <location>
        <begin position="306"/>
        <end position="309"/>
    </location>
    <ligand>
        <name>GTP</name>
        <dbReference type="ChEBI" id="CHEBI:37565"/>
    </ligand>
</feature>
<keyword evidence="2 5" id="KW-0547">Nucleotide-binding</keyword>
<gene>
    <name evidence="5 11" type="primary">hflX</name>
    <name evidence="10" type="ORF">CGL51_03085</name>
    <name evidence="11" type="ORF">CGL52_09270</name>
    <name evidence="9" type="ORF">HA333_12430</name>
</gene>
<sequence>MRNKALLAYVGPKTPNLGYKLEEFLSLVEVAGFEVAEVVTQFGRADTRFYLGSGKAKEIANKDFDVFVAYHSLTPLQVFNLERLFRRKVIDRVFVILMIFDKRAGSLESKLQIELARLRYELPKVKEYLRRAKMGEQLGFMGAGEYVIDAYYRHMVRRISTIRRKLEEIKRGRAMHIMKRKEKGVPEVVLTGYTSAGKTTLFNSLVNENKLVDGRPFATLETYSRALDLWGKRIVLTDTIGFIDDLPPLLIESFYSTLQEIIDADRILLVIDGSEPLEEITRKVETSVKTLGEVGIGRERIIPVLNKVDKISVEKVRDIRRGLEKYFTWFVPVSALTGFGIEALKAVLFLQVPGYDIIKASANSGAKGLRIGDVVLVPILRNNRES</sequence>
<comment type="subunit">
    <text evidence="5">Monomer. Associates with the 50S ribosomal subunit.</text>
</comment>
<dbReference type="Proteomes" id="UP000257123">
    <property type="component" value="Unassembled WGS sequence"/>
</dbReference>
<dbReference type="Gene3D" id="3.40.50.300">
    <property type="entry name" value="P-loop containing nucleotide triphosphate hydrolases"/>
    <property type="match status" value="1"/>
</dbReference>
<dbReference type="Pfam" id="PF01926">
    <property type="entry name" value="MMR_HSR1"/>
    <property type="match status" value="1"/>
</dbReference>
<keyword evidence="4 5" id="KW-0342">GTP-binding</keyword>
<evidence type="ECO:0000313" key="11">
    <source>
        <dbReference type="EMBL" id="RFA97506.1"/>
    </source>
</evidence>
<dbReference type="EMBL" id="DUJP01000038">
    <property type="protein sequence ID" value="HII48205.1"/>
    <property type="molecule type" value="Genomic_DNA"/>
</dbReference>
<dbReference type="AlphaFoldDB" id="A0A371R1X7"/>
<dbReference type="GO" id="GO:0005737">
    <property type="term" value="C:cytoplasm"/>
    <property type="evidence" value="ECO:0007669"/>
    <property type="project" value="UniProtKB-SubCell"/>
</dbReference>
<dbReference type="InterPro" id="IPR006073">
    <property type="entry name" value="GTP-bd"/>
</dbReference>
<dbReference type="GO" id="GO:0003924">
    <property type="term" value="F:GTPase activity"/>
    <property type="evidence" value="ECO:0007669"/>
    <property type="project" value="UniProtKB-UniRule"/>
</dbReference>
<keyword evidence="1 7" id="KW-0479">Metal-binding</keyword>
<evidence type="ECO:0000256" key="4">
    <source>
        <dbReference type="ARBA" id="ARBA00023134"/>
    </source>
</evidence>
<dbReference type="InterPro" id="IPR016496">
    <property type="entry name" value="GTPase_HflX"/>
</dbReference>
<feature type="binding site" evidence="6">
    <location>
        <begin position="192"/>
        <end position="199"/>
    </location>
    <ligand>
        <name>GTP</name>
        <dbReference type="ChEBI" id="CHEBI:37565"/>
    </ligand>
</feature>
<protein>
    <recommendedName>
        <fullName evidence="5">GTPase HflX</fullName>
    </recommendedName>
    <alternativeName>
        <fullName evidence="5">GTP-binding protein HflX</fullName>
    </alternativeName>
</protein>
<dbReference type="GO" id="GO:0005525">
    <property type="term" value="F:GTP binding"/>
    <property type="evidence" value="ECO:0007669"/>
    <property type="project" value="UniProtKB-UniRule"/>
</dbReference>
<feature type="binding site" evidence="7">
    <location>
        <position position="199"/>
    </location>
    <ligand>
        <name>Mg(2+)</name>
        <dbReference type="ChEBI" id="CHEBI:18420"/>
    </ligand>
</feature>
<comment type="subcellular location">
    <subcellularLocation>
        <location evidence="5">Cytoplasm</location>
    </subcellularLocation>
    <text evidence="5">May associate with membranes.</text>
</comment>
<evidence type="ECO:0000256" key="3">
    <source>
        <dbReference type="ARBA" id="ARBA00022842"/>
    </source>
</evidence>
<dbReference type="RefSeq" id="WP_011007496.1">
    <property type="nucleotide sequence ID" value="NZ_DAIOPL010000004.1"/>
</dbReference>
<name>A0A371R1X7_9CREN</name>
<feature type="domain" description="Hflx-type G" evidence="8">
    <location>
        <begin position="186"/>
        <end position="352"/>
    </location>
</feature>
<reference evidence="9" key="2">
    <citation type="journal article" date="2020" name="bioRxiv">
        <title>A rank-normalized archaeal taxonomy based on genome phylogeny resolves widespread incomplete and uneven classifications.</title>
        <authorList>
            <person name="Rinke C."/>
            <person name="Chuvochina M."/>
            <person name="Mussig A.J."/>
            <person name="Chaumeil P.-A."/>
            <person name="Waite D.W."/>
            <person name="Whitman W.B."/>
            <person name="Parks D.H."/>
            <person name="Hugenholtz P."/>
        </authorList>
    </citation>
    <scope>NUCLEOTIDE SEQUENCE</scope>
    <source>
        <strain evidence="9">UBA8839</strain>
    </source>
</reference>
<evidence type="ECO:0000256" key="5">
    <source>
        <dbReference type="HAMAP-Rule" id="MF_00900"/>
    </source>
</evidence>
<comment type="function">
    <text evidence="5">GTPase that associates with the 50S ribosomal subunit and may have a role during protein synthesis or ribosome biogenesis.</text>
</comment>
<dbReference type="NCBIfam" id="TIGR03156">
    <property type="entry name" value="GTP_HflX"/>
    <property type="match status" value="1"/>
</dbReference>
<keyword evidence="3 7" id="KW-0460">Magnesium</keyword>
<dbReference type="GO" id="GO:0043022">
    <property type="term" value="F:ribosome binding"/>
    <property type="evidence" value="ECO:0007669"/>
    <property type="project" value="TreeGrafter"/>
</dbReference>
<evidence type="ECO:0000313" key="10">
    <source>
        <dbReference type="EMBL" id="RFA97443.1"/>
    </source>
</evidence>
<comment type="cofactor">
    <cofactor evidence="7">
        <name>Mg(2+)</name>
        <dbReference type="ChEBI" id="CHEBI:18420"/>
    </cofactor>
</comment>
<dbReference type="PANTHER" id="PTHR10229">
    <property type="entry name" value="GTP-BINDING PROTEIN HFLX"/>
    <property type="match status" value="1"/>
</dbReference>
<dbReference type="Gene3D" id="3.40.50.11060">
    <property type="entry name" value="GTPase HflX, N-terminal domain"/>
    <property type="match status" value="1"/>
</dbReference>
<dbReference type="Proteomes" id="UP000256877">
    <property type="component" value="Unassembled WGS sequence"/>
</dbReference>
<dbReference type="EMBL" id="NMUE01000006">
    <property type="protein sequence ID" value="RFA97443.1"/>
    <property type="molecule type" value="Genomic_DNA"/>
</dbReference>
<dbReference type="OrthoDB" id="10150at2157"/>
<organism evidence="11 12">
    <name type="scientific">Pyrobaculum aerophilum</name>
    <dbReference type="NCBI Taxonomy" id="13773"/>
    <lineage>
        <taxon>Archaea</taxon>
        <taxon>Thermoproteota</taxon>
        <taxon>Thermoprotei</taxon>
        <taxon>Thermoproteales</taxon>
        <taxon>Thermoproteaceae</taxon>
        <taxon>Pyrobaculum</taxon>
    </lineage>
</organism>